<dbReference type="OrthoDB" id="6444474at2"/>
<reference evidence="1 3" key="1">
    <citation type="submission" date="2016-06" db="EMBL/GenBank/DDBJ databases">
        <title>Bacterial characters and pathogenicity of Xenorhabdus hominickii from an entomopathogenic nematode, Steinernema monticolum.</title>
        <authorList>
            <person name="Park Y."/>
            <person name="Kim Y."/>
        </authorList>
    </citation>
    <scope>NUCLEOTIDE SEQUENCE [LARGE SCALE GENOMIC DNA]</scope>
    <source>
        <strain evidence="1 3">ANU1</strain>
    </source>
</reference>
<keyword evidence="3" id="KW-1185">Reference proteome</keyword>
<sequence length="71" mass="8073">MINWDLPEGEDENSYKFIIFSKPFINMSTSVVPYKEAEGAQALWAKEGVIQLIDDCELHGQKITINPCEVQ</sequence>
<proteinExistence type="predicted"/>
<dbReference type="Proteomes" id="UP000094600">
    <property type="component" value="Chromosome"/>
</dbReference>
<dbReference type="KEGG" id="xho:A9255_15700"/>
<dbReference type="EMBL" id="CP016176">
    <property type="protein sequence ID" value="AOM41873.1"/>
    <property type="molecule type" value="Genomic_DNA"/>
</dbReference>
<evidence type="ECO:0000313" key="3">
    <source>
        <dbReference type="Proteomes" id="UP000094600"/>
    </source>
</evidence>
<protein>
    <submittedName>
        <fullName evidence="2">Uncharacterized protein</fullName>
    </submittedName>
</protein>
<reference evidence="2 4" key="2">
    <citation type="journal article" date="2017" name="Nat. Microbiol.">
        <title>Natural product diversity associated with the nematode symbionts Photorhabdus and Xenorhabdus.</title>
        <authorList>
            <person name="Tobias N.J."/>
            <person name="Wolff H."/>
            <person name="Djahanschiri B."/>
            <person name="Grundmann F."/>
            <person name="Kronenwerth M."/>
            <person name="Shi Y.M."/>
            <person name="Simonyi S."/>
            <person name="Grun P."/>
            <person name="Shapiro-Ilan D."/>
            <person name="Pidot S.J."/>
            <person name="Stinear T.P."/>
            <person name="Ebersberger I."/>
            <person name="Bode H.B."/>
        </authorList>
    </citation>
    <scope>NUCLEOTIDE SEQUENCE [LARGE SCALE GENOMIC DNA]</scope>
    <source>
        <strain evidence="2 4">DSM 17903</strain>
    </source>
</reference>
<dbReference type="EMBL" id="NJAI01000001">
    <property type="protein sequence ID" value="PHM57845.1"/>
    <property type="molecule type" value="Genomic_DNA"/>
</dbReference>
<dbReference type="AlphaFoldDB" id="A0A2G0QF29"/>
<dbReference type="Proteomes" id="UP000225433">
    <property type="component" value="Unassembled WGS sequence"/>
</dbReference>
<dbReference type="RefSeq" id="WP_069317526.1">
    <property type="nucleotide sequence ID" value="NZ_CAWNQJ010000001.1"/>
</dbReference>
<accession>A0A2G0QF29</accession>
<evidence type="ECO:0000313" key="2">
    <source>
        <dbReference type="EMBL" id="PHM57845.1"/>
    </source>
</evidence>
<evidence type="ECO:0000313" key="1">
    <source>
        <dbReference type="EMBL" id="AOM41873.1"/>
    </source>
</evidence>
<organism evidence="2 4">
    <name type="scientific">Xenorhabdus hominickii</name>
    <dbReference type="NCBI Taxonomy" id="351679"/>
    <lineage>
        <taxon>Bacteria</taxon>
        <taxon>Pseudomonadati</taxon>
        <taxon>Pseudomonadota</taxon>
        <taxon>Gammaproteobacteria</taxon>
        <taxon>Enterobacterales</taxon>
        <taxon>Morganellaceae</taxon>
        <taxon>Xenorhabdus</taxon>
    </lineage>
</organism>
<name>A0A2G0QF29_XENHO</name>
<evidence type="ECO:0000313" key="4">
    <source>
        <dbReference type="Proteomes" id="UP000225433"/>
    </source>
</evidence>
<gene>
    <name evidence="1" type="ORF">A9255_15700</name>
    <name evidence="2" type="ORF">Xhom_00848</name>
</gene>